<evidence type="ECO:0000256" key="1">
    <source>
        <dbReference type="ARBA" id="ARBA00022605"/>
    </source>
</evidence>
<evidence type="ECO:0000256" key="3">
    <source>
        <dbReference type="ARBA" id="ARBA00023164"/>
    </source>
</evidence>
<name>A0A7X1E8S6_9BACT</name>
<dbReference type="GO" id="GO:0051536">
    <property type="term" value="F:iron-sulfur cluster binding"/>
    <property type="evidence" value="ECO:0007669"/>
    <property type="project" value="InterPro"/>
</dbReference>
<dbReference type="Gene3D" id="1.10.1060.10">
    <property type="entry name" value="Alpha-helical ferredoxin"/>
    <property type="match status" value="1"/>
</dbReference>
<dbReference type="GO" id="GO:0016639">
    <property type="term" value="F:oxidoreductase activity, acting on the CH-NH2 group of donors, NAD or NADP as acceptor"/>
    <property type="evidence" value="ECO:0007669"/>
    <property type="project" value="InterPro"/>
</dbReference>
<organism evidence="7 8">
    <name type="scientific">Pelagicoccus albus</name>
    <dbReference type="NCBI Taxonomy" id="415222"/>
    <lineage>
        <taxon>Bacteria</taxon>
        <taxon>Pseudomonadati</taxon>
        <taxon>Verrucomicrobiota</taxon>
        <taxon>Opitutia</taxon>
        <taxon>Puniceicoccales</taxon>
        <taxon>Pelagicoccaceae</taxon>
        <taxon>Pelagicoccus</taxon>
    </lineage>
</organism>
<comment type="caution">
    <text evidence="7">The sequence shown here is derived from an EMBL/GenBank/DDBJ whole genome shotgun (WGS) entry which is preliminary data.</text>
</comment>
<keyword evidence="3" id="KW-0314">Glutamate biosynthesis</keyword>
<dbReference type="Pfam" id="PF14691">
    <property type="entry name" value="Fer4_20"/>
    <property type="match status" value="1"/>
</dbReference>
<dbReference type="GO" id="GO:0006537">
    <property type="term" value="P:glutamate biosynthetic process"/>
    <property type="evidence" value="ECO:0007669"/>
    <property type="project" value="UniProtKB-KW"/>
</dbReference>
<feature type="domain" description="FAD/NAD(P)-binding" evidence="5">
    <location>
        <begin position="404"/>
        <end position="477"/>
    </location>
</feature>
<dbReference type="PANTHER" id="PTHR43100">
    <property type="entry name" value="GLUTAMATE SYNTHASE [NADPH] SMALL CHAIN"/>
    <property type="match status" value="1"/>
</dbReference>
<gene>
    <name evidence="7" type="ORF">H5P27_11190</name>
</gene>
<dbReference type="InterPro" id="IPR023753">
    <property type="entry name" value="FAD/NAD-binding_dom"/>
</dbReference>
<evidence type="ECO:0000313" key="7">
    <source>
        <dbReference type="EMBL" id="MBC2606606.1"/>
    </source>
</evidence>
<comment type="pathway">
    <text evidence="4">Amino-acid biosynthesis.</text>
</comment>
<dbReference type="Pfam" id="PF07992">
    <property type="entry name" value="Pyr_redox_2"/>
    <property type="match status" value="2"/>
</dbReference>
<evidence type="ECO:0000256" key="4">
    <source>
        <dbReference type="ARBA" id="ARBA00029440"/>
    </source>
</evidence>
<dbReference type="InterPro" id="IPR006005">
    <property type="entry name" value="Glut_synth_ssu1"/>
</dbReference>
<dbReference type="EMBL" id="JACHVC010000012">
    <property type="protein sequence ID" value="MBC2606606.1"/>
    <property type="molecule type" value="Genomic_DNA"/>
</dbReference>
<keyword evidence="1" id="KW-0028">Amino-acid biosynthesis</keyword>
<sequence>MGKPTGFLEQERQNAHDRDPIARLSDWKEVHEEMPEDEIKAQASRCMDCGVPFCHAGDSAHFTGIAGCPVNNLIPEWNHLVYKGRWKDAFGRLMKTNNFPEFTGRVCPAPCESSCVLGINQKPVTIKHHEVSIIDRAFAEGWVEANIPEKRSGKKVAVVGSGPSGLACADQLNQAGHEVVVYERADRPGGLLMYGIPNMKLEKEVVLRRVKLLEDEGVEFRCGVEIGKDIAASRLKDDYDSVVICTGATKPRDLPVPGRELKGVHYAMEFLGANTKSLLDSKHEDGNYISAKGKNVVVIGGGDTGTDCVGTSLRHGCESVIQLEIMPRPSEERAPGNEWPQYARVLKVDYGQEEAIAKQGEDPRQYLVMTKEFLGDDDGNLRALRTVEVEWKKNPEGRFIPAEVEGSEKEVPAQLALLAMGFLGPEQTVIEQLGVETDERSNAKAAYGKYATNVDGIFAAGDARRGQSLIVWAINEGRGAARAVDQYLMGATNLPL</sequence>
<dbReference type="FunFam" id="3.50.50.60:FF:000022">
    <property type="entry name" value="Glutamate synthase [NADH], amyloplastic"/>
    <property type="match status" value="1"/>
</dbReference>
<dbReference type="SUPFAM" id="SSF51971">
    <property type="entry name" value="Nucleotide-binding domain"/>
    <property type="match status" value="1"/>
</dbReference>
<keyword evidence="8" id="KW-1185">Reference proteome</keyword>
<dbReference type="InterPro" id="IPR009051">
    <property type="entry name" value="Helical_ferredxn"/>
</dbReference>
<dbReference type="InterPro" id="IPR036188">
    <property type="entry name" value="FAD/NAD-bd_sf"/>
</dbReference>
<dbReference type="Gene3D" id="3.50.50.60">
    <property type="entry name" value="FAD/NAD(P)-binding domain"/>
    <property type="match status" value="2"/>
</dbReference>
<dbReference type="AlphaFoldDB" id="A0A7X1E8S6"/>
<evidence type="ECO:0000259" key="6">
    <source>
        <dbReference type="Pfam" id="PF14691"/>
    </source>
</evidence>
<dbReference type="InterPro" id="IPR028261">
    <property type="entry name" value="DPD_II"/>
</dbReference>
<accession>A0A7X1E8S6</accession>
<dbReference type="PANTHER" id="PTHR43100:SF1">
    <property type="entry name" value="GLUTAMATE SYNTHASE [NADPH] SMALL CHAIN"/>
    <property type="match status" value="1"/>
</dbReference>
<dbReference type="NCBIfam" id="TIGR01317">
    <property type="entry name" value="GOGAT_sm_gam"/>
    <property type="match status" value="1"/>
</dbReference>
<evidence type="ECO:0000313" key="8">
    <source>
        <dbReference type="Proteomes" id="UP000526501"/>
    </source>
</evidence>
<evidence type="ECO:0000259" key="5">
    <source>
        <dbReference type="Pfam" id="PF07992"/>
    </source>
</evidence>
<dbReference type="SUPFAM" id="SSF46548">
    <property type="entry name" value="alpha-helical ferredoxin"/>
    <property type="match status" value="1"/>
</dbReference>
<proteinExistence type="predicted"/>
<protein>
    <submittedName>
        <fullName evidence="7">Glutamate synthase subunit beta</fullName>
    </submittedName>
</protein>
<evidence type="ECO:0000256" key="2">
    <source>
        <dbReference type="ARBA" id="ARBA00023002"/>
    </source>
</evidence>
<reference evidence="7 8" key="1">
    <citation type="submission" date="2020-07" db="EMBL/GenBank/DDBJ databases">
        <authorList>
            <person name="Feng X."/>
        </authorList>
    </citation>
    <scope>NUCLEOTIDE SEQUENCE [LARGE SCALE GENOMIC DNA]</scope>
    <source>
        <strain evidence="7 8">JCM23202</strain>
    </source>
</reference>
<dbReference type="InterPro" id="IPR051394">
    <property type="entry name" value="Glutamate_Synthase"/>
</dbReference>
<dbReference type="PRINTS" id="PR00419">
    <property type="entry name" value="ADXRDTASE"/>
</dbReference>
<feature type="domain" description="Dihydroprymidine dehydrogenase" evidence="6">
    <location>
        <begin position="24"/>
        <end position="141"/>
    </location>
</feature>
<dbReference type="Proteomes" id="UP000526501">
    <property type="component" value="Unassembled WGS sequence"/>
</dbReference>
<dbReference type="RefSeq" id="WP_185660475.1">
    <property type="nucleotide sequence ID" value="NZ_CAWPOO010000012.1"/>
</dbReference>
<feature type="domain" description="FAD/NAD(P)-binding" evidence="5">
    <location>
        <begin position="154"/>
        <end position="330"/>
    </location>
</feature>
<keyword evidence="2" id="KW-0560">Oxidoreductase</keyword>